<dbReference type="PANTHER" id="PTHR43213">
    <property type="entry name" value="BIFUNCTIONAL DTTP/UTP PYROPHOSPHATASE/METHYLTRANSFERASE PROTEIN-RELATED"/>
    <property type="match status" value="1"/>
</dbReference>
<dbReference type="AlphaFoldDB" id="A0ABD1XZC2"/>
<comment type="caution">
    <text evidence="2">The sequence shown here is derived from an EMBL/GenBank/DDBJ whole genome shotgun (WGS) entry which is preliminary data.</text>
</comment>
<gene>
    <name evidence="2" type="ORF">R1flu_024560</name>
</gene>
<name>A0ABD1XZC2_9MARC</name>
<dbReference type="SUPFAM" id="SSF52972">
    <property type="entry name" value="ITPase-like"/>
    <property type="match status" value="1"/>
</dbReference>
<evidence type="ECO:0008006" key="4">
    <source>
        <dbReference type="Google" id="ProtNLM"/>
    </source>
</evidence>
<evidence type="ECO:0000313" key="3">
    <source>
        <dbReference type="Proteomes" id="UP001605036"/>
    </source>
</evidence>
<evidence type="ECO:0000256" key="1">
    <source>
        <dbReference type="ARBA" id="ARBA00022801"/>
    </source>
</evidence>
<protein>
    <recommendedName>
        <fullName evidence="4">Maf-like protein</fullName>
    </recommendedName>
</protein>
<dbReference type="Proteomes" id="UP001605036">
    <property type="component" value="Unassembled WGS sequence"/>
</dbReference>
<dbReference type="PANTHER" id="PTHR43213:SF4">
    <property type="entry name" value="7-METHYL-GTP PYROPHOSPHATASE"/>
    <property type="match status" value="1"/>
</dbReference>
<accession>A0ABD1XZC2</accession>
<dbReference type="InterPro" id="IPR003697">
    <property type="entry name" value="Maf-like"/>
</dbReference>
<dbReference type="PIRSF" id="PIRSF006305">
    <property type="entry name" value="Maf"/>
    <property type="match status" value="1"/>
</dbReference>
<dbReference type="Gene3D" id="3.90.950.10">
    <property type="match status" value="1"/>
</dbReference>
<dbReference type="HAMAP" id="MF_00528">
    <property type="entry name" value="Maf"/>
    <property type="match status" value="1"/>
</dbReference>
<evidence type="ECO:0000313" key="2">
    <source>
        <dbReference type="EMBL" id="KAL2612868.1"/>
    </source>
</evidence>
<dbReference type="GO" id="GO:0016787">
    <property type="term" value="F:hydrolase activity"/>
    <property type="evidence" value="ECO:0007669"/>
    <property type="project" value="UniProtKB-KW"/>
</dbReference>
<dbReference type="EMBL" id="JBHFFA010000007">
    <property type="protein sequence ID" value="KAL2612868.1"/>
    <property type="molecule type" value="Genomic_DNA"/>
</dbReference>
<organism evidence="2 3">
    <name type="scientific">Riccia fluitans</name>
    <dbReference type="NCBI Taxonomy" id="41844"/>
    <lineage>
        <taxon>Eukaryota</taxon>
        <taxon>Viridiplantae</taxon>
        <taxon>Streptophyta</taxon>
        <taxon>Embryophyta</taxon>
        <taxon>Marchantiophyta</taxon>
        <taxon>Marchantiopsida</taxon>
        <taxon>Marchantiidae</taxon>
        <taxon>Marchantiales</taxon>
        <taxon>Ricciaceae</taxon>
        <taxon>Riccia</taxon>
    </lineage>
</organism>
<sequence length="213" mass="22701">MGLHADVKIILGSSSQTRQAIMKEMGLEFEIMSADIDEGAIRRDKAENLVMALAKAKAEAIFARIATETSEVASAKQSLLITADQVVVHEGKILEKPRTEEEARRFIEGYSRSPAKTVGAVLVTNLSTGVSKGGVDTAEIYFHSIPEDVINALIAEGTVFWAAGGLLVEHPLVSPLVNAMVGTVDSVMGLPKELTLSLINQALDNGSQSQARS</sequence>
<dbReference type="InterPro" id="IPR029001">
    <property type="entry name" value="ITPase-like_fam"/>
</dbReference>
<proteinExistence type="inferred from homology"/>
<dbReference type="FunFam" id="3.90.950.10:FF:000008">
    <property type="entry name" value="Maf-like protein, expressed"/>
    <property type="match status" value="1"/>
</dbReference>
<dbReference type="Pfam" id="PF02545">
    <property type="entry name" value="Maf"/>
    <property type="match status" value="1"/>
</dbReference>
<keyword evidence="3" id="KW-1185">Reference proteome</keyword>
<keyword evidence="1" id="KW-0378">Hydrolase</keyword>
<reference evidence="2 3" key="1">
    <citation type="submission" date="2024-09" db="EMBL/GenBank/DDBJ databases">
        <title>Chromosome-scale assembly of Riccia fluitans.</title>
        <authorList>
            <person name="Paukszto L."/>
            <person name="Sawicki J."/>
            <person name="Karawczyk K."/>
            <person name="Piernik-Szablinska J."/>
            <person name="Szczecinska M."/>
            <person name="Mazdziarz M."/>
        </authorList>
    </citation>
    <scope>NUCLEOTIDE SEQUENCE [LARGE SCALE GENOMIC DNA]</scope>
    <source>
        <strain evidence="2">Rf_01</strain>
        <tissue evidence="2">Aerial parts of the thallus</tissue>
    </source>
</reference>